<dbReference type="GO" id="GO:0046872">
    <property type="term" value="F:metal ion binding"/>
    <property type="evidence" value="ECO:0007669"/>
    <property type="project" value="UniProtKB-KW"/>
</dbReference>
<feature type="binding site" evidence="3">
    <location>
        <position position="137"/>
    </location>
    <ligand>
        <name>a divalent metal cation</name>
        <dbReference type="ChEBI" id="CHEBI:60240"/>
    </ligand>
</feature>
<comment type="similarity">
    <text evidence="1">Belongs to the DinB family.</text>
</comment>
<feature type="binding site" evidence="3">
    <location>
        <position position="141"/>
    </location>
    <ligand>
        <name>a divalent metal cation</name>
        <dbReference type="ChEBI" id="CHEBI:60240"/>
    </ligand>
</feature>
<evidence type="ECO:0000256" key="3">
    <source>
        <dbReference type="PIRSR" id="PIRSR607837-1"/>
    </source>
</evidence>
<evidence type="ECO:0000313" key="5">
    <source>
        <dbReference type="Proteomes" id="UP000317977"/>
    </source>
</evidence>
<sequence length="167" mass="18824">MTIGKKLLPEFDNEMAGTRKVIERVPDAKLAWKIHEKSNTIGWVGSHLANLPSWATMTIETDSLDVMPKDGEPFKVPCFDSVEEIVAAFDKNVARARTLLDSVSDEELHKPWSLLKTGETIFTMPKFAVLRTWVMNHIVHHRGHLCVYLRVNDVSVPALYGPSADEQ</sequence>
<feature type="binding site" evidence="3">
    <location>
        <position position="47"/>
    </location>
    <ligand>
        <name>a divalent metal cation</name>
        <dbReference type="ChEBI" id="CHEBI:60240"/>
    </ligand>
</feature>
<keyword evidence="5" id="KW-1185">Reference proteome</keyword>
<dbReference type="InterPro" id="IPR007837">
    <property type="entry name" value="DinB"/>
</dbReference>
<dbReference type="SUPFAM" id="SSF109854">
    <property type="entry name" value="DinB/YfiT-like putative metalloenzymes"/>
    <property type="match status" value="1"/>
</dbReference>
<dbReference type="Proteomes" id="UP000317977">
    <property type="component" value="Unassembled WGS sequence"/>
</dbReference>
<dbReference type="RefSeq" id="WP_146533963.1">
    <property type="nucleotide sequence ID" value="NZ_SJPX01000002.1"/>
</dbReference>
<reference evidence="4 5" key="1">
    <citation type="submission" date="2019-02" db="EMBL/GenBank/DDBJ databases">
        <title>Deep-cultivation of Planctomycetes and their phenomic and genomic characterization uncovers novel biology.</title>
        <authorList>
            <person name="Wiegand S."/>
            <person name="Jogler M."/>
            <person name="Boedeker C."/>
            <person name="Pinto D."/>
            <person name="Vollmers J."/>
            <person name="Rivas-Marin E."/>
            <person name="Kohn T."/>
            <person name="Peeters S.H."/>
            <person name="Heuer A."/>
            <person name="Rast P."/>
            <person name="Oberbeckmann S."/>
            <person name="Bunk B."/>
            <person name="Jeske O."/>
            <person name="Meyerdierks A."/>
            <person name="Storesund J.E."/>
            <person name="Kallscheuer N."/>
            <person name="Luecker S."/>
            <person name="Lage O.M."/>
            <person name="Pohl T."/>
            <person name="Merkel B.J."/>
            <person name="Hornburger P."/>
            <person name="Mueller R.-W."/>
            <person name="Bruemmer F."/>
            <person name="Labrenz M."/>
            <person name="Spormann A.M."/>
            <person name="Op Den Camp H."/>
            <person name="Overmann J."/>
            <person name="Amann R."/>
            <person name="Jetten M.S.M."/>
            <person name="Mascher T."/>
            <person name="Medema M.H."/>
            <person name="Devos D.P."/>
            <person name="Kaster A.-K."/>
            <person name="Ovreas L."/>
            <person name="Rohde M."/>
            <person name="Galperin M.Y."/>
            <person name="Jogler C."/>
        </authorList>
    </citation>
    <scope>NUCLEOTIDE SEQUENCE [LARGE SCALE GENOMIC DNA]</scope>
    <source>
        <strain evidence="4 5">Poly59</strain>
    </source>
</reference>
<dbReference type="OrthoDB" id="119432at2"/>
<comment type="caution">
    <text evidence="4">The sequence shown here is derived from an EMBL/GenBank/DDBJ whole genome shotgun (WGS) entry which is preliminary data.</text>
</comment>
<organism evidence="4 5">
    <name type="scientific">Rubripirellula reticaptiva</name>
    <dbReference type="NCBI Taxonomy" id="2528013"/>
    <lineage>
        <taxon>Bacteria</taxon>
        <taxon>Pseudomonadati</taxon>
        <taxon>Planctomycetota</taxon>
        <taxon>Planctomycetia</taxon>
        <taxon>Pirellulales</taxon>
        <taxon>Pirellulaceae</taxon>
        <taxon>Rubripirellula</taxon>
    </lineage>
</organism>
<dbReference type="EMBL" id="SJPX01000002">
    <property type="protein sequence ID" value="TWU55841.1"/>
    <property type="molecule type" value="Genomic_DNA"/>
</dbReference>
<evidence type="ECO:0000313" key="4">
    <source>
        <dbReference type="EMBL" id="TWU55841.1"/>
    </source>
</evidence>
<protein>
    <submittedName>
        <fullName evidence="4">DinB family protein</fullName>
    </submittedName>
</protein>
<gene>
    <name evidence="4" type="ORF">Poly59_21440</name>
</gene>
<dbReference type="InterPro" id="IPR034660">
    <property type="entry name" value="DinB/YfiT-like"/>
</dbReference>
<evidence type="ECO:0000256" key="1">
    <source>
        <dbReference type="ARBA" id="ARBA00008635"/>
    </source>
</evidence>
<evidence type="ECO:0000256" key="2">
    <source>
        <dbReference type="ARBA" id="ARBA00022723"/>
    </source>
</evidence>
<proteinExistence type="inferred from homology"/>
<dbReference type="Gene3D" id="1.20.120.450">
    <property type="entry name" value="dinb family like domain"/>
    <property type="match status" value="1"/>
</dbReference>
<name>A0A5C6F8J2_9BACT</name>
<dbReference type="AlphaFoldDB" id="A0A5C6F8J2"/>
<dbReference type="Pfam" id="PF05163">
    <property type="entry name" value="DinB"/>
    <property type="match status" value="1"/>
</dbReference>
<keyword evidence="2 3" id="KW-0479">Metal-binding</keyword>
<accession>A0A5C6F8J2</accession>